<evidence type="ECO:0000256" key="2">
    <source>
        <dbReference type="ARBA" id="ARBA00006727"/>
    </source>
</evidence>
<dbReference type="InterPro" id="IPR011701">
    <property type="entry name" value="MFS"/>
</dbReference>
<evidence type="ECO:0000313" key="6">
    <source>
        <dbReference type="Proteomes" id="UP000094285"/>
    </source>
</evidence>
<dbReference type="Proteomes" id="UP000094285">
    <property type="component" value="Unassembled WGS sequence"/>
</dbReference>
<feature type="transmembrane region" description="Helical" evidence="4">
    <location>
        <begin position="228"/>
        <end position="250"/>
    </location>
</feature>
<dbReference type="PANTHER" id="PTHR11360:SF315">
    <property type="entry name" value="TRANSPORTER MCH2-RELATED"/>
    <property type="match status" value="1"/>
</dbReference>
<accession>A0A1E4SI57</accession>
<organism evidence="5 6">
    <name type="scientific">Suhomyces tanzawaensis NRRL Y-17324</name>
    <dbReference type="NCBI Taxonomy" id="984487"/>
    <lineage>
        <taxon>Eukaryota</taxon>
        <taxon>Fungi</taxon>
        <taxon>Dikarya</taxon>
        <taxon>Ascomycota</taxon>
        <taxon>Saccharomycotina</taxon>
        <taxon>Pichiomycetes</taxon>
        <taxon>Debaryomycetaceae</taxon>
        <taxon>Suhomyces</taxon>
    </lineage>
</organism>
<feature type="transmembrane region" description="Helical" evidence="4">
    <location>
        <begin position="198"/>
        <end position="216"/>
    </location>
</feature>
<feature type="compositionally biased region" description="Basic and acidic residues" evidence="3">
    <location>
        <begin position="1"/>
        <end position="13"/>
    </location>
</feature>
<feature type="region of interest" description="Disordered" evidence="3">
    <location>
        <begin position="1"/>
        <end position="23"/>
    </location>
</feature>
<dbReference type="RefSeq" id="XP_020064272.1">
    <property type="nucleotide sequence ID" value="XM_020207677.1"/>
</dbReference>
<protein>
    <submittedName>
        <fullName evidence="5">Monocarboxylate transporter</fullName>
    </submittedName>
</protein>
<evidence type="ECO:0000256" key="3">
    <source>
        <dbReference type="SAM" id="MobiDB-lite"/>
    </source>
</evidence>
<feature type="transmembrane region" description="Helical" evidence="4">
    <location>
        <begin position="256"/>
        <end position="275"/>
    </location>
</feature>
<dbReference type="SUPFAM" id="SSF103473">
    <property type="entry name" value="MFS general substrate transporter"/>
    <property type="match status" value="1"/>
</dbReference>
<reference evidence="6" key="1">
    <citation type="submission" date="2016-05" db="EMBL/GenBank/DDBJ databases">
        <title>Comparative genomics of biotechnologically important yeasts.</title>
        <authorList>
            <consortium name="DOE Joint Genome Institute"/>
            <person name="Riley R."/>
            <person name="Haridas S."/>
            <person name="Wolfe K.H."/>
            <person name="Lopes M.R."/>
            <person name="Hittinger C.T."/>
            <person name="Goker M."/>
            <person name="Salamov A."/>
            <person name="Wisecaver J."/>
            <person name="Long T.M."/>
            <person name="Aerts A.L."/>
            <person name="Barry K."/>
            <person name="Choi C."/>
            <person name="Clum A."/>
            <person name="Coughlan A.Y."/>
            <person name="Deshpande S."/>
            <person name="Douglass A.P."/>
            <person name="Hanson S.J."/>
            <person name="Klenk H.-P."/>
            <person name="Labutti K."/>
            <person name="Lapidus A."/>
            <person name="Lindquist E."/>
            <person name="Lipzen A."/>
            <person name="Meier-Kolthoff J.P."/>
            <person name="Ohm R.A."/>
            <person name="Otillar R.P."/>
            <person name="Pangilinan J."/>
            <person name="Peng Y."/>
            <person name="Rokas A."/>
            <person name="Rosa C.A."/>
            <person name="Scheuner C."/>
            <person name="Sibirny A.A."/>
            <person name="Slot J.C."/>
            <person name="Stielow J.B."/>
            <person name="Sun H."/>
            <person name="Kurtzman C.P."/>
            <person name="Blackwell M."/>
            <person name="Grigoriev I.V."/>
            <person name="Jeffries T.W."/>
        </authorList>
    </citation>
    <scope>NUCLEOTIDE SEQUENCE [LARGE SCALE GENOMIC DNA]</scope>
    <source>
        <strain evidence="6">NRRL Y-17324</strain>
    </source>
</reference>
<dbReference type="InterPro" id="IPR050327">
    <property type="entry name" value="Proton-linked_MCT"/>
</dbReference>
<dbReference type="EMBL" id="KV453912">
    <property type="protein sequence ID" value="ODV79150.1"/>
    <property type="molecule type" value="Genomic_DNA"/>
</dbReference>
<dbReference type="GeneID" id="30981814"/>
<keyword evidence="4" id="KW-0472">Membrane</keyword>
<evidence type="ECO:0000313" key="5">
    <source>
        <dbReference type="EMBL" id="ODV79150.1"/>
    </source>
</evidence>
<dbReference type="AlphaFoldDB" id="A0A1E4SI57"/>
<dbReference type="STRING" id="984487.A0A1E4SI57"/>
<dbReference type="GO" id="GO:0016020">
    <property type="term" value="C:membrane"/>
    <property type="evidence" value="ECO:0007669"/>
    <property type="project" value="UniProtKB-SubCell"/>
</dbReference>
<dbReference type="OrthoDB" id="2213137at2759"/>
<dbReference type="PANTHER" id="PTHR11360">
    <property type="entry name" value="MONOCARBOXYLATE TRANSPORTER"/>
    <property type="match status" value="1"/>
</dbReference>
<feature type="transmembrane region" description="Helical" evidence="4">
    <location>
        <begin position="469"/>
        <end position="492"/>
    </location>
</feature>
<sequence>MDADDSIAKKRSADVSSQPSLDLMAVPILPSSTYDPAAENAPIAKVRSGTSGEVSRIISGIWDDLDQDAHQRQQDQRDQPLPDEILLNQLEMVSRKSTAKDKDVEAMVSLDELPSEDSGPPVDTGFAWVIALCGMLAAFSTWGSNASYGVFLGYYLEHDTFHATPYDFALIGGIVVCLAQTLAPISAFLYSIFGFKTVVGAGIVIQTAGYILASFATKLWHLYLTQGVLVGISFVLIFIPASLVVPTWFLKSKATAIGITVSGAGLGGVVIALSVHKVVDDTGNQKWALRMVGFMCLFTSMVVWLVMKPRNSKPVPLSVSLKKDFLVESAKLIFDIKIFRNYALFTLTMWFGIILIGYVLLLFSMASYATSVGLSSKQGSILTSVLNGAQVIGRPSMGLAADRLGRANLVVFVCFMITLLTFAYWINATTFGALVGFSILIGLIVGIGSSMAQPLAIDILEDEPQKAPAAWSGMNIFCGLCCLVSEVIALALRQELAPRPFLHTQIFCGCIFAFCLMLGLMIREWMVRRTFKKRLNLAYAAIHQVKKVNLGYLKAPETQGEQEDIEILNSRVERYERLLQNNFLAVFVRTFYPIKV</sequence>
<gene>
    <name evidence="5" type="ORF">CANTADRAFT_26181</name>
</gene>
<dbReference type="GO" id="GO:0005739">
    <property type="term" value="C:mitochondrion"/>
    <property type="evidence" value="ECO:0007669"/>
    <property type="project" value="EnsemblFungi"/>
</dbReference>
<feature type="transmembrane region" description="Helical" evidence="4">
    <location>
        <begin position="168"/>
        <end position="192"/>
    </location>
</feature>
<feature type="transmembrane region" description="Helical" evidence="4">
    <location>
        <begin position="126"/>
        <end position="156"/>
    </location>
</feature>
<feature type="transmembrane region" description="Helical" evidence="4">
    <location>
        <begin position="432"/>
        <end position="457"/>
    </location>
</feature>
<feature type="transmembrane region" description="Helical" evidence="4">
    <location>
        <begin position="407"/>
        <end position="426"/>
    </location>
</feature>
<keyword evidence="4" id="KW-0812">Transmembrane</keyword>
<feature type="transmembrane region" description="Helical" evidence="4">
    <location>
        <begin position="342"/>
        <end position="363"/>
    </location>
</feature>
<dbReference type="Pfam" id="PF07690">
    <property type="entry name" value="MFS_1"/>
    <property type="match status" value="1"/>
</dbReference>
<dbReference type="CDD" id="cd17352">
    <property type="entry name" value="MFS_MCT_SLC16"/>
    <property type="match status" value="1"/>
</dbReference>
<evidence type="ECO:0000256" key="1">
    <source>
        <dbReference type="ARBA" id="ARBA00004141"/>
    </source>
</evidence>
<keyword evidence="4" id="KW-1133">Transmembrane helix</keyword>
<feature type="transmembrane region" description="Helical" evidence="4">
    <location>
        <begin position="504"/>
        <end position="522"/>
    </location>
</feature>
<comment type="similarity">
    <text evidence="2">Belongs to the major facilitator superfamily. Monocarboxylate porter (TC 2.A.1.13) family.</text>
</comment>
<dbReference type="Gene3D" id="1.20.1250.20">
    <property type="entry name" value="MFS general substrate transporter like domains"/>
    <property type="match status" value="2"/>
</dbReference>
<dbReference type="GO" id="GO:0022857">
    <property type="term" value="F:transmembrane transporter activity"/>
    <property type="evidence" value="ECO:0007669"/>
    <property type="project" value="InterPro"/>
</dbReference>
<evidence type="ECO:0000256" key="4">
    <source>
        <dbReference type="SAM" id="Phobius"/>
    </source>
</evidence>
<keyword evidence="6" id="KW-1185">Reference proteome</keyword>
<feature type="transmembrane region" description="Helical" evidence="4">
    <location>
        <begin position="287"/>
        <end position="307"/>
    </location>
</feature>
<dbReference type="InterPro" id="IPR036259">
    <property type="entry name" value="MFS_trans_sf"/>
</dbReference>
<name>A0A1E4SI57_9ASCO</name>
<comment type="subcellular location">
    <subcellularLocation>
        <location evidence="1">Membrane</location>
        <topology evidence="1">Multi-pass membrane protein</topology>
    </subcellularLocation>
</comment>
<proteinExistence type="inferred from homology"/>